<dbReference type="AlphaFoldDB" id="A0AAJ1WSE1"/>
<dbReference type="EMBL" id="JAUSUV010000007">
    <property type="protein sequence ID" value="MDQ0417610.1"/>
    <property type="molecule type" value="Genomic_DNA"/>
</dbReference>
<dbReference type="Proteomes" id="UP001238450">
    <property type="component" value="Unassembled WGS sequence"/>
</dbReference>
<organism evidence="1 2">
    <name type="scientific">Croceifilum oryzae</name>
    <dbReference type="NCBI Taxonomy" id="1553429"/>
    <lineage>
        <taxon>Bacteria</taxon>
        <taxon>Bacillati</taxon>
        <taxon>Bacillota</taxon>
        <taxon>Bacilli</taxon>
        <taxon>Bacillales</taxon>
        <taxon>Thermoactinomycetaceae</taxon>
        <taxon>Croceifilum</taxon>
    </lineage>
</organism>
<evidence type="ECO:0000313" key="1">
    <source>
        <dbReference type="EMBL" id="MDQ0417610.1"/>
    </source>
</evidence>
<proteinExistence type="predicted"/>
<keyword evidence="2" id="KW-1185">Reference proteome</keyword>
<evidence type="ECO:0000313" key="2">
    <source>
        <dbReference type="Proteomes" id="UP001238450"/>
    </source>
</evidence>
<comment type="caution">
    <text evidence="1">The sequence shown here is derived from an EMBL/GenBank/DDBJ whole genome shotgun (WGS) entry which is preliminary data.</text>
</comment>
<gene>
    <name evidence="1" type="ORF">J2Z48_001783</name>
</gene>
<accession>A0AAJ1WSE1</accession>
<sequence>MEKQQPIKENSGPNSVVGANLFKGNFAYSFTPFKHAIKGFSTYATLTYNSLNDQSTIMGKDWSLDTNSMMRYWCTHEQCCSD</sequence>
<reference evidence="1 2" key="1">
    <citation type="submission" date="2023-07" db="EMBL/GenBank/DDBJ databases">
        <title>Genomic Encyclopedia of Type Strains, Phase IV (KMG-IV): sequencing the most valuable type-strain genomes for metagenomic binning, comparative biology and taxonomic classification.</title>
        <authorList>
            <person name="Goeker M."/>
        </authorList>
    </citation>
    <scope>NUCLEOTIDE SEQUENCE [LARGE SCALE GENOMIC DNA]</scope>
    <source>
        <strain evidence="1 2">DSM 46876</strain>
    </source>
</reference>
<protein>
    <submittedName>
        <fullName evidence="1">Uncharacterized protein</fullName>
    </submittedName>
</protein>
<name>A0AAJ1WSE1_9BACL</name>